<dbReference type="AlphaFoldDB" id="A0A927H4R3"/>
<sequence length="307" mass="33595">MRIAIAGGTGFIGSALKEALLKRSDEVWIISRRDAGARGPVADNRKPDARLHNVTWSMLEDEPSLLEGMDAIVNLAGESINQRWTAGAKKRILDSRLSSSARIAKLAHALEHKPSLLIQASGIAAYGSSPDAVFDESGAMADNDFLSNVVRRWEQAADSVPAGRHVLLRTGVVLDPKKGAFPLMALPYRLYGGGRIGSGKQWVSWIHIKDMVRLILFCLDHQRIRGPVNACAPEPAMNDEFGRAIGKAMGRPHYLPVPSFAMRVLLGEMSALLLDSQRALPRKALKGGFRFLYPDVERAMLDLVGRK</sequence>
<dbReference type="NCBIfam" id="TIGR01777">
    <property type="entry name" value="yfcH"/>
    <property type="match status" value="1"/>
</dbReference>
<feature type="domain" description="DUF1731" evidence="3">
    <location>
        <begin position="257"/>
        <end position="302"/>
    </location>
</feature>
<dbReference type="Gene3D" id="3.40.50.720">
    <property type="entry name" value="NAD(P)-binding Rossmann-like Domain"/>
    <property type="match status" value="1"/>
</dbReference>
<dbReference type="PANTHER" id="PTHR11092:SF0">
    <property type="entry name" value="EPIMERASE FAMILY PROTEIN SDR39U1"/>
    <property type="match status" value="1"/>
</dbReference>
<evidence type="ECO:0000313" key="4">
    <source>
        <dbReference type="EMBL" id="MBD2867768.1"/>
    </source>
</evidence>
<evidence type="ECO:0000259" key="2">
    <source>
        <dbReference type="Pfam" id="PF01370"/>
    </source>
</evidence>
<name>A0A927H4R3_9BACL</name>
<keyword evidence="5" id="KW-1185">Reference proteome</keyword>
<dbReference type="Pfam" id="PF08338">
    <property type="entry name" value="DUF1731"/>
    <property type="match status" value="1"/>
</dbReference>
<gene>
    <name evidence="4" type="ORF">IDH41_04195</name>
</gene>
<dbReference type="RefSeq" id="WP_190858581.1">
    <property type="nucleotide sequence ID" value="NZ_JACXIY010000005.1"/>
</dbReference>
<reference evidence="4" key="1">
    <citation type="submission" date="2020-09" db="EMBL/GenBank/DDBJ databases">
        <title>A novel bacterium of genus Paenibacillus, isolated from South China Sea.</title>
        <authorList>
            <person name="Huang H."/>
            <person name="Mo K."/>
            <person name="Hu Y."/>
        </authorList>
    </citation>
    <scope>NUCLEOTIDE SEQUENCE</scope>
    <source>
        <strain evidence="4">IB182493</strain>
    </source>
</reference>
<organism evidence="4 5">
    <name type="scientific">Paenibacillus arenilitoris</name>
    <dbReference type="NCBI Taxonomy" id="2772299"/>
    <lineage>
        <taxon>Bacteria</taxon>
        <taxon>Bacillati</taxon>
        <taxon>Bacillota</taxon>
        <taxon>Bacilli</taxon>
        <taxon>Bacillales</taxon>
        <taxon>Paenibacillaceae</taxon>
        <taxon>Paenibacillus</taxon>
    </lineage>
</organism>
<evidence type="ECO:0000256" key="1">
    <source>
        <dbReference type="ARBA" id="ARBA00009353"/>
    </source>
</evidence>
<protein>
    <submittedName>
        <fullName evidence="4">TIGR01777 family protein</fullName>
    </submittedName>
</protein>
<dbReference type="InterPro" id="IPR001509">
    <property type="entry name" value="Epimerase_deHydtase"/>
</dbReference>
<evidence type="ECO:0000313" key="5">
    <source>
        <dbReference type="Proteomes" id="UP000632125"/>
    </source>
</evidence>
<comment type="caution">
    <text evidence="4">The sequence shown here is derived from an EMBL/GenBank/DDBJ whole genome shotgun (WGS) entry which is preliminary data.</text>
</comment>
<dbReference type="PANTHER" id="PTHR11092">
    <property type="entry name" value="SUGAR NUCLEOTIDE EPIMERASE RELATED"/>
    <property type="match status" value="1"/>
</dbReference>
<dbReference type="Pfam" id="PF01370">
    <property type="entry name" value="Epimerase"/>
    <property type="match status" value="1"/>
</dbReference>
<dbReference type="InterPro" id="IPR010099">
    <property type="entry name" value="SDR39U1"/>
</dbReference>
<comment type="similarity">
    <text evidence="1">Belongs to the NAD(P)-dependent epimerase/dehydratase family. SDR39U1 subfamily.</text>
</comment>
<dbReference type="InterPro" id="IPR036291">
    <property type="entry name" value="NAD(P)-bd_dom_sf"/>
</dbReference>
<accession>A0A927H4R3</accession>
<evidence type="ECO:0000259" key="3">
    <source>
        <dbReference type="Pfam" id="PF08338"/>
    </source>
</evidence>
<proteinExistence type="inferred from homology"/>
<dbReference type="EMBL" id="JACXIY010000005">
    <property type="protein sequence ID" value="MBD2867768.1"/>
    <property type="molecule type" value="Genomic_DNA"/>
</dbReference>
<dbReference type="InterPro" id="IPR013549">
    <property type="entry name" value="DUF1731"/>
</dbReference>
<dbReference type="SUPFAM" id="SSF51735">
    <property type="entry name" value="NAD(P)-binding Rossmann-fold domains"/>
    <property type="match status" value="1"/>
</dbReference>
<feature type="domain" description="NAD-dependent epimerase/dehydratase" evidence="2">
    <location>
        <begin position="3"/>
        <end position="131"/>
    </location>
</feature>
<dbReference type="Proteomes" id="UP000632125">
    <property type="component" value="Unassembled WGS sequence"/>
</dbReference>